<accession>U1N2R2</accession>
<sequence>MLEQSHNARNKQDSAWSQFIRLLEYKAELNGCYVEKLKPAGTSKECFGCGVVSNPTSLCELESILVSHVVLNWTGTGTGIGMVVLPC</sequence>
<reference evidence="3 4" key="1">
    <citation type="journal article" date="2013" name="PLoS ONE">
        <title>Assembly-driven community genomics of a hypersaline microbial ecosystem.</title>
        <authorList>
            <person name="Podell S."/>
            <person name="Ugalde J.A."/>
            <person name="Narasingarao P."/>
            <person name="Banfield J.F."/>
            <person name="Heidelberg K.B."/>
            <person name="Allen E.E."/>
        </authorList>
    </citation>
    <scope>NUCLEOTIDE SEQUENCE [LARGE SCALE GENOMIC DNA]</scope>
    <source>
        <strain evidence="4">J07HQW2</strain>
    </source>
</reference>
<keyword evidence="1" id="KW-0238">DNA-binding</keyword>
<evidence type="ECO:0000259" key="2">
    <source>
        <dbReference type="Pfam" id="PF07282"/>
    </source>
</evidence>
<dbReference type="eggNOG" id="arCOG00684">
    <property type="taxonomic scope" value="Archaea"/>
</dbReference>
<dbReference type="Proteomes" id="UP000030710">
    <property type="component" value="Unassembled WGS sequence"/>
</dbReference>
<dbReference type="GO" id="GO:0003677">
    <property type="term" value="F:DNA binding"/>
    <property type="evidence" value="ECO:0007669"/>
    <property type="project" value="UniProtKB-KW"/>
</dbReference>
<dbReference type="AlphaFoldDB" id="U1N2R2"/>
<dbReference type="EMBL" id="KE356561">
    <property type="protein sequence ID" value="ERG97174.1"/>
    <property type="molecule type" value="Genomic_DNA"/>
</dbReference>
<dbReference type="InterPro" id="IPR010095">
    <property type="entry name" value="Cas12f1-like_TNB"/>
</dbReference>
<name>U1N2R2_9EURY</name>
<evidence type="ECO:0000256" key="1">
    <source>
        <dbReference type="ARBA" id="ARBA00023125"/>
    </source>
</evidence>
<feature type="domain" description="Cas12f1-like TNB" evidence="2">
    <location>
        <begin position="16"/>
        <end position="52"/>
    </location>
</feature>
<evidence type="ECO:0000313" key="4">
    <source>
        <dbReference type="Proteomes" id="UP000030710"/>
    </source>
</evidence>
<dbReference type="Pfam" id="PF07282">
    <property type="entry name" value="Cas12f1-like_TNB"/>
    <property type="match status" value="1"/>
</dbReference>
<gene>
    <name evidence="3" type="ORF">J07HQW2_03660</name>
</gene>
<dbReference type="HOGENOM" id="CLU_2475946_0_0_2"/>
<evidence type="ECO:0000313" key="3">
    <source>
        <dbReference type="EMBL" id="ERG97174.1"/>
    </source>
</evidence>
<proteinExistence type="predicted"/>
<organism evidence="3 4">
    <name type="scientific">Haloquadratum walsbyi J07HQW2</name>
    <dbReference type="NCBI Taxonomy" id="1238425"/>
    <lineage>
        <taxon>Archaea</taxon>
        <taxon>Methanobacteriati</taxon>
        <taxon>Methanobacteriota</taxon>
        <taxon>Stenosarchaea group</taxon>
        <taxon>Halobacteria</taxon>
        <taxon>Halobacteriales</taxon>
        <taxon>Haloferacaceae</taxon>
        <taxon>Haloquadratum</taxon>
    </lineage>
</organism>
<protein>
    <submittedName>
        <fullName evidence="3">Transposase</fullName>
    </submittedName>
</protein>